<proteinExistence type="predicted"/>
<evidence type="ECO:0000313" key="6">
    <source>
        <dbReference type="EMBL" id="PRQ49971.1"/>
    </source>
</evidence>
<dbReference type="InterPro" id="IPR032675">
    <property type="entry name" value="LRR_dom_sf"/>
</dbReference>
<gene>
    <name evidence="6" type="ORF">RchiOBHm_Chr2g0127891</name>
</gene>
<dbReference type="Gene3D" id="3.40.50.300">
    <property type="entry name" value="P-loop containing nucleotide triphosphate hydrolases"/>
    <property type="match status" value="1"/>
</dbReference>
<keyword evidence="6" id="KW-0378">Hydrolase</keyword>
<dbReference type="InterPro" id="IPR042197">
    <property type="entry name" value="Apaf_helical"/>
</dbReference>
<dbReference type="InterPro" id="IPR044974">
    <property type="entry name" value="Disease_R_plants"/>
</dbReference>
<dbReference type="InterPro" id="IPR058922">
    <property type="entry name" value="WHD_DRP"/>
</dbReference>
<evidence type="ECO:0000259" key="5">
    <source>
        <dbReference type="Pfam" id="PF23598"/>
    </source>
</evidence>
<dbReference type="GO" id="GO:0016787">
    <property type="term" value="F:hydrolase activity"/>
    <property type="evidence" value="ECO:0007669"/>
    <property type="project" value="UniProtKB-KW"/>
</dbReference>
<dbReference type="InterPro" id="IPR055414">
    <property type="entry name" value="LRR_R13L4/SHOC2-like"/>
</dbReference>
<dbReference type="OMA" id="CHMIDEL"/>
<feature type="domain" description="Disease resistance R13L4/SHOC-2-like LRR" evidence="5">
    <location>
        <begin position="504"/>
        <end position="813"/>
    </location>
</feature>
<keyword evidence="7" id="KW-1185">Reference proteome</keyword>
<evidence type="ECO:0000313" key="7">
    <source>
        <dbReference type="Proteomes" id="UP000238479"/>
    </source>
</evidence>
<comment type="caution">
    <text evidence="6">The sequence shown here is derived from an EMBL/GenBank/DDBJ whole genome shotgun (WGS) entry which is preliminary data.</text>
</comment>
<name>A0A2P6RU90_ROSCH</name>
<dbReference type="Pfam" id="PF00931">
    <property type="entry name" value="NB-ARC"/>
    <property type="match status" value="1"/>
</dbReference>
<evidence type="ECO:0000259" key="4">
    <source>
        <dbReference type="Pfam" id="PF23559"/>
    </source>
</evidence>
<feature type="domain" description="NB-ARC" evidence="3">
    <location>
        <begin position="123"/>
        <end position="303"/>
    </location>
</feature>
<dbReference type="PANTHER" id="PTHR23155:SF1205">
    <property type="entry name" value="DISEASE RESISTANCE PROTEIN RPM1"/>
    <property type="match status" value="1"/>
</dbReference>
<dbReference type="InterPro" id="IPR036388">
    <property type="entry name" value="WH-like_DNA-bd_sf"/>
</dbReference>
<dbReference type="EMBL" id="PDCK01000040">
    <property type="protein sequence ID" value="PRQ49971.1"/>
    <property type="molecule type" value="Genomic_DNA"/>
</dbReference>
<dbReference type="SUPFAM" id="SSF52058">
    <property type="entry name" value="L domain-like"/>
    <property type="match status" value="1"/>
</dbReference>
<dbReference type="PANTHER" id="PTHR23155">
    <property type="entry name" value="DISEASE RESISTANCE PROTEIN RP"/>
    <property type="match status" value="1"/>
</dbReference>
<dbReference type="Gene3D" id="1.10.8.430">
    <property type="entry name" value="Helical domain of apoptotic protease-activating factors"/>
    <property type="match status" value="1"/>
</dbReference>
<dbReference type="GO" id="GO:0043531">
    <property type="term" value="F:ADP binding"/>
    <property type="evidence" value="ECO:0007669"/>
    <property type="project" value="InterPro"/>
</dbReference>
<sequence length="873" mass="99442">MVLRDAEDQIEGASNQLQQSVKDVEYIAYEIEDALSEFVLNVHGNRGLSRKVHDMIPFLPRNEVKNAARNLSSKISHIMGEKKESVDKLVTMLRQISSSSRRIHTWPHQVLAEGDEIVGFKTREDELVKQLAPDDARLTILIAGPGGSGKSTVVQNVYRSDRIRRREEGSGPFGCYAWVHVLNMEVEMLLLKMLREFEAQRQEAYPETPTTVLQEEDDSKEKLALLLQRDRFLVVLDNVWSRDDLERIVSALPKGLPGSKIIITTRNSDVTSVAPDYIHDLSSGLSSEEAQELFCKKAFQASDGQLPHILEEWAQKILKRCEGMPLPISAIGNLLAKKPQTPVQWKRLHDRLRYEICRHGSDLSVISRNLQPSYRDLPSHLKSCFLYFSMFPEDYSISRERLIRLWVAEGFVGPQEGEPKEKAAGEFLDELFKRNLVVASTRDVDGRRVRRCRVLHLVREINISRQNSFLTVLERNYNPSADSIRRLSLNNGPVEKIRGMTSGIRTLLVFGHATSLSELEMILKTGKYLSVLDLQGVALKEFPEHVLGLTLLKYLSLKKTQIKTVPQSIKKLVYLETLDVRHTSVSYLPNEIWKLEMLRHLLVFCKDGGSGGVVLSASNLGALSSIQTLSLIKVETTSEIRTALEMLAGLSKLGLTDLKREDGEQLCGSIQKMQDLSKLDVRAISKDEYLDLDHMTFPLVAPLYLQRLYLEGQLERVPRWISELTSLTKIGLKWSKLKARDDPLQALQALPNLMELNLIDYYTGEELTFKAQTFKKLMVLIIEQFDELKVVKIEDGAMPQLKRLTMCKCQNLKSLPEGVAGLNAFEEIRWNEMPDEFTTMVQERCFSIFESSILRDLPKSEYFSLQKHKVIMH</sequence>
<evidence type="ECO:0000259" key="3">
    <source>
        <dbReference type="Pfam" id="PF00931"/>
    </source>
</evidence>
<evidence type="ECO:0000256" key="2">
    <source>
        <dbReference type="ARBA" id="ARBA00022821"/>
    </source>
</evidence>
<organism evidence="6 7">
    <name type="scientific">Rosa chinensis</name>
    <name type="common">China rose</name>
    <dbReference type="NCBI Taxonomy" id="74649"/>
    <lineage>
        <taxon>Eukaryota</taxon>
        <taxon>Viridiplantae</taxon>
        <taxon>Streptophyta</taxon>
        <taxon>Embryophyta</taxon>
        <taxon>Tracheophyta</taxon>
        <taxon>Spermatophyta</taxon>
        <taxon>Magnoliopsida</taxon>
        <taxon>eudicotyledons</taxon>
        <taxon>Gunneridae</taxon>
        <taxon>Pentapetalae</taxon>
        <taxon>rosids</taxon>
        <taxon>fabids</taxon>
        <taxon>Rosales</taxon>
        <taxon>Rosaceae</taxon>
        <taxon>Rosoideae</taxon>
        <taxon>Rosoideae incertae sedis</taxon>
        <taxon>Rosa</taxon>
    </lineage>
</organism>
<dbReference type="InterPro" id="IPR002182">
    <property type="entry name" value="NB-ARC"/>
</dbReference>
<evidence type="ECO:0000256" key="1">
    <source>
        <dbReference type="ARBA" id="ARBA00022737"/>
    </source>
</evidence>
<dbReference type="GO" id="GO:0098542">
    <property type="term" value="P:defense response to other organism"/>
    <property type="evidence" value="ECO:0007669"/>
    <property type="project" value="TreeGrafter"/>
</dbReference>
<keyword evidence="2" id="KW-0611">Plant defense</keyword>
<keyword evidence="1" id="KW-0677">Repeat</keyword>
<dbReference type="SUPFAM" id="SSF52540">
    <property type="entry name" value="P-loop containing nucleoside triphosphate hydrolases"/>
    <property type="match status" value="1"/>
</dbReference>
<dbReference type="Pfam" id="PF23598">
    <property type="entry name" value="LRR_14"/>
    <property type="match status" value="1"/>
</dbReference>
<dbReference type="AlphaFoldDB" id="A0A2P6RU90"/>
<dbReference type="InterPro" id="IPR027417">
    <property type="entry name" value="P-loop_NTPase"/>
</dbReference>
<dbReference type="Pfam" id="PF23559">
    <property type="entry name" value="WHD_DRP"/>
    <property type="match status" value="1"/>
</dbReference>
<protein>
    <submittedName>
        <fullName evidence="6">Putative P-loop containing nucleoside triphosphate hydrolase, leucine-rich repeat domain, L</fullName>
    </submittedName>
</protein>
<accession>A0A2P6RU90</accession>
<dbReference type="PRINTS" id="PR00364">
    <property type="entry name" value="DISEASERSIST"/>
</dbReference>
<reference evidence="6 7" key="1">
    <citation type="journal article" date="2018" name="Nat. Genet.">
        <title>The Rosa genome provides new insights in the design of modern roses.</title>
        <authorList>
            <person name="Bendahmane M."/>
        </authorList>
    </citation>
    <scope>NUCLEOTIDE SEQUENCE [LARGE SCALE GENOMIC DNA]</scope>
    <source>
        <strain evidence="7">cv. Old Blush</strain>
    </source>
</reference>
<dbReference type="Gene3D" id="1.10.10.10">
    <property type="entry name" value="Winged helix-like DNA-binding domain superfamily/Winged helix DNA-binding domain"/>
    <property type="match status" value="1"/>
</dbReference>
<dbReference type="FunFam" id="1.10.10.10:FF:000322">
    <property type="entry name" value="Probable disease resistance protein At1g63360"/>
    <property type="match status" value="1"/>
</dbReference>
<dbReference type="Gene3D" id="3.80.10.10">
    <property type="entry name" value="Ribonuclease Inhibitor"/>
    <property type="match status" value="1"/>
</dbReference>
<dbReference type="Proteomes" id="UP000238479">
    <property type="component" value="Chromosome 2"/>
</dbReference>
<feature type="domain" description="Disease resistance protein winged helix" evidence="4">
    <location>
        <begin position="390"/>
        <end position="460"/>
    </location>
</feature>
<dbReference type="Gramene" id="PRQ49971">
    <property type="protein sequence ID" value="PRQ49971"/>
    <property type="gene ID" value="RchiOBHm_Chr2g0127891"/>
</dbReference>